<organism evidence="1 2">
    <name type="scientific">Sinanodonta woodiana</name>
    <name type="common">Chinese pond mussel</name>
    <name type="synonym">Anodonta woodiana</name>
    <dbReference type="NCBI Taxonomy" id="1069815"/>
    <lineage>
        <taxon>Eukaryota</taxon>
        <taxon>Metazoa</taxon>
        <taxon>Spiralia</taxon>
        <taxon>Lophotrochozoa</taxon>
        <taxon>Mollusca</taxon>
        <taxon>Bivalvia</taxon>
        <taxon>Autobranchia</taxon>
        <taxon>Heteroconchia</taxon>
        <taxon>Palaeoheterodonta</taxon>
        <taxon>Unionida</taxon>
        <taxon>Unionoidea</taxon>
        <taxon>Unionidae</taxon>
        <taxon>Unioninae</taxon>
        <taxon>Sinanodonta</taxon>
    </lineage>
</organism>
<sequence length="264" mass="29608">VYEETKGCLEKSTERFCSQNTAKFLKLMYQDTIFPFLEYSRCISALPPDLSDEWFPNNPGLLDPAVFHSDGQDQKEFIHDDFFYHGFVEFPTGEDLFRSTLSKEHAIPVALDVSASISTESSNITYETTTSLSSTSYEDTGTILPDDIFNITFKGFQMPNFSTLEHTTNNENTASDTTGSYNTSAKMVSQENISITLIVSTDISFVENSSVESVIVLNTTADSAILSWFENTTSVKSDGDAAIFKTSYSHRLEWFLVLYVFCHS</sequence>
<proteinExistence type="predicted"/>
<evidence type="ECO:0000313" key="1">
    <source>
        <dbReference type="EMBL" id="KAL3842555.1"/>
    </source>
</evidence>
<evidence type="ECO:0000313" key="2">
    <source>
        <dbReference type="Proteomes" id="UP001634394"/>
    </source>
</evidence>
<reference evidence="1 2" key="1">
    <citation type="submission" date="2024-11" db="EMBL/GenBank/DDBJ databases">
        <title>Chromosome-level genome assembly of the freshwater bivalve Anodonta woodiana.</title>
        <authorList>
            <person name="Chen X."/>
        </authorList>
    </citation>
    <scope>NUCLEOTIDE SEQUENCE [LARGE SCALE GENOMIC DNA]</scope>
    <source>
        <strain evidence="1">MN2024</strain>
        <tissue evidence="1">Gills</tissue>
    </source>
</reference>
<comment type="caution">
    <text evidence="1">The sequence shown here is derived from an EMBL/GenBank/DDBJ whole genome shotgun (WGS) entry which is preliminary data.</text>
</comment>
<gene>
    <name evidence="1" type="ORF">ACJMK2_020551</name>
</gene>
<dbReference type="EMBL" id="JBJQND010000017">
    <property type="protein sequence ID" value="KAL3842555.1"/>
    <property type="molecule type" value="Genomic_DNA"/>
</dbReference>
<keyword evidence="2" id="KW-1185">Reference proteome</keyword>
<accession>A0ABD3TZS7</accession>
<protein>
    <submittedName>
        <fullName evidence="1">Uncharacterized protein</fullName>
    </submittedName>
</protein>
<name>A0ABD3TZS7_SINWO</name>
<dbReference type="AlphaFoldDB" id="A0ABD3TZS7"/>
<dbReference type="Proteomes" id="UP001634394">
    <property type="component" value="Unassembled WGS sequence"/>
</dbReference>
<feature type="non-terminal residue" evidence="1">
    <location>
        <position position="1"/>
    </location>
</feature>